<accession>A0A9D4ULK3</accession>
<evidence type="ECO:0000313" key="2">
    <source>
        <dbReference type="Proteomes" id="UP000886520"/>
    </source>
</evidence>
<keyword evidence="2" id="KW-1185">Reference proteome</keyword>
<proteinExistence type="predicted"/>
<name>A0A9D4ULK3_ADICA</name>
<comment type="caution">
    <text evidence="1">The sequence shown here is derived from an EMBL/GenBank/DDBJ whole genome shotgun (WGS) entry which is preliminary data.</text>
</comment>
<organism evidence="1 2">
    <name type="scientific">Adiantum capillus-veneris</name>
    <name type="common">Maidenhair fern</name>
    <dbReference type="NCBI Taxonomy" id="13818"/>
    <lineage>
        <taxon>Eukaryota</taxon>
        <taxon>Viridiplantae</taxon>
        <taxon>Streptophyta</taxon>
        <taxon>Embryophyta</taxon>
        <taxon>Tracheophyta</taxon>
        <taxon>Polypodiopsida</taxon>
        <taxon>Polypodiidae</taxon>
        <taxon>Polypodiales</taxon>
        <taxon>Pteridineae</taxon>
        <taxon>Pteridaceae</taxon>
        <taxon>Vittarioideae</taxon>
        <taxon>Adiantum</taxon>
    </lineage>
</organism>
<sequence>MEEDLPDPMKLPPEICEQIGADSESSSQVSQGRSLQISRSELIVKVRVKFHKGDLYRYPGQRIRSQLCLLVEKLVDDYHLIDRESSFAKEVTLCTQKAFKKKQDGFVCGQSQEANKCTEFDSEAQMNGDMENKKCLFLNSNLVSAVT</sequence>
<reference evidence="1" key="1">
    <citation type="submission" date="2021-01" db="EMBL/GenBank/DDBJ databases">
        <title>Adiantum capillus-veneris genome.</title>
        <authorList>
            <person name="Fang Y."/>
            <person name="Liao Q."/>
        </authorList>
    </citation>
    <scope>NUCLEOTIDE SEQUENCE</scope>
    <source>
        <strain evidence="1">H3</strain>
        <tissue evidence="1">Leaf</tissue>
    </source>
</reference>
<dbReference type="AlphaFoldDB" id="A0A9D4ULK3"/>
<dbReference type="EMBL" id="JABFUD020000014">
    <property type="protein sequence ID" value="KAI5070055.1"/>
    <property type="molecule type" value="Genomic_DNA"/>
</dbReference>
<dbReference type="Proteomes" id="UP000886520">
    <property type="component" value="Chromosome 14"/>
</dbReference>
<protein>
    <submittedName>
        <fullName evidence="1">Uncharacterized protein</fullName>
    </submittedName>
</protein>
<gene>
    <name evidence="1" type="ORF">GOP47_0014398</name>
</gene>
<evidence type="ECO:0000313" key="1">
    <source>
        <dbReference type="EMBL" id="KAI5070055.1"/>
    </source>
</evidence>